<evidence type="ECO:0000256" key="2">
    <source>
        <dbReference type="ARBA" id="ARBA00022723"/>
    </source>
</evidence>
<dbReference type="InterPro" id="IPR051460">
    <property type="entry name" value="HdrC_iron-sulfur_subunit"/>
</dbReference>
<dbReference type="PANTHER" id="PTHR43255">
    <property type="entry name" value="IRON-SULFUR-BINDING OXIDOREDUCTASE FADF-RELATED-RELATED"/>
    <property type="match status" value="1"/>
</dbReference>
<keyword evidence="5" id="KW-0411">Iron-sulfur</keyword>
<comment type="caution">
    <text evidence="7">The sequence shown here is derived from an EMBL/GenBank/DDBJ whole genome shotgun (WGS) entry which is preliminary data.</text>
</comment>
<accession>A0A934QNR1</accession>
<dbReference type="EMBL" id="JAENJH010000001">
    <property type="protein sequence ID" value="MBK1783228.1"/>
    <property type="molecule type" value="Genomic_DNA"/>
</dbReference>
<evidence type="ECO:0000256" key="5">
    <source>
        <dbReference type="ARBA" id="ARBA00023014"/>
    </source>
</evidence>
<dbReference type="Gene3D" id="1.10.1060.10">
    <property type="entry name" value="Alpha-helical ferredoxin"/>
    <property type="match status" value="1"/>
</dbReference>
<evidence type="ECO:0000313" key="7">
    <source>
        <dbReference type="EMBL" id="MBK1783228.1"/>
    </source>
</evidence>
<evidence type="ECO:0000259" key="6">
    <source>
        <dbReference type="PROSITE" id="PS51379"/>
    </source>
</evidence>
<dbReference type="InterPro" id="IPR009051">
    <property type="entry name" value="Helical_ferredxn"/>
</dbReference>
<evidence type="ECO:0000256" key="4">
    <source>
        <dbReference type="ARBA" id="ARBA00023004"/>
    </source>
</evidence>
<evidence type="ECO:0000256" key="1">
    <source>
        <dbReference type="ARBA" id="ARBA00022485"/>
    </source>
</evidence>
<feature type="domain" description="4Fe-4S ferredoxin-type" evidence="6">
    <location>
        <begin position="75"/>
        <end position="104"/>
    </location>
</feature>
<name>A0A934QNR1_9PSEU</name>
<dbReference type="Pfam" id="PF13183">
    <property type="entry name" value="Fer4_8"/>
    <property type="match status" value="1"/>
</dbReference>
<keyword evidence="2" id="KW-0479">Metal-binding</keyword>
<dbReference type="PROSITE" id="PS51379">
    <property type="entry name" value="4FE4S_FER_2"/>
    <property type="match status" value="1"/>
</dbReference>
<evidence type="ECO:0000313" key="8">
    <source>
        <dbReference type="Proteomes" id="UP000635245"/>
    </source>
</evidence>
<dbReference type="InterPro" id="IPR017896">
    <property type="entry name" value="4Fe4S_Fe-S-bd"/>
</dbReference>
<dbReference type="AlphaFoldDB" id="A0A934QNR1"/>
<dbReference type="GO" id="GO:0016491">
    <property type="term" value="F:oxidoreductase activity"/>
    <property type="evidence" value="ECO:0007669"/>
    <property type="project" value="UniProtKB-KW"/>
</dbReference>
<organism evidence="7 8">
    <name type="scientific">Prauserella cavernicola</name>
    <dbReference type="NCBI Taxonomy" id="2800127"/>
    <lineage>
        <taxon>Bacteria</taxon>
        <taxon>Bacillati</taxon>
        <taxon>Actinomycetota</taxon>
        <taxon>Actinomycetes</taxon>
        <taxon>Pseudonocardiales</taxon>
        <taxon>Pseudonocardiaceae</taxon>
        <taxon>Prauserella</taxon>
    </lineage>
</organism>
<keyword evidence="8" id="KW-1185">Reference proteome</keyword>
<dbReference type="InterPro" id="IPR017900">
    <property type="entry name" value="4Fe4S_Fe_S_CS"/>
</dbReference>
<dbReference type="InterPro" id="IPR004017">
    <property type="entry name" value="Cys_rich_dom"/>
</dbReference>
<keyword evidence="3" id="KW-0560">Oxidoreductase</keyword>
<dbReference type="GO" id="GO:0005886">
    <property type="term" value="C:plasma membrane"/>
    <property type="evidence" value="ECO:0007669"/>
    <property type="project" value="TreeGrafter"/>
</dbReference>
<dbReference type="GO" id="GO:0046872">
    <property type="term" value="F:metal ion binding"/>
    <property type="evidence" value="ECO:0007669"/>
    <property type="project" value="UniProtKB-KW"/>
</dbReference>
<keyword evidence="1" id="KW-0004">4Fe-4S</keyword>
<dbReference type="Proteomes" id="UP000635245">
    <property type="component" value="Unassembled WGS sequence"/>
</dbReference>
<gene>
    <name evidence="7" type="ORF">JHE00_02745</name>
</gene>
<keyword evidence="4" id="KW-0408">Iron</keyword>
<dbReference type="SUPFAM" id="SSF46548">
    <property type="entry name" value="alpha-helical ferredoxin"/>
    <property type="match status" value="1"/>
</dbReference>
<dbReference type="PANTHER" id="PTHR43255:SF1">
    <property type="entry name" value="IRON-SULFUR-BINDING OXIDOREDUCTASE FADF-RELATED"/>
    <property type="match status" value="1"/>
</dbReference>
<dbReference type="Pfam" id="PF02754">
    <property type="entry name" value="CCG"/>
    <property type="match status" value="2"/>
</dbReference>
<dbReference type="RefSeq" id="WP_200314386.1">
    <property type="nucleotide sequence ID" value="NZ_JAENJH010000001.1"/>
</dbReference>
<reference evidence="7" key="1">
    <citation type="submission" date="2020-12" db="EMBL/GenBank/DDBJ databases">
        <title>Prauserella sp. ASG 168, a novel actinomycete isolated from cave rock.</title>
        <authorList>
            <person name="Suriyachadkun C."/>
        </authorList>
    </citation>
    <scope>NUCLEOTIDE SEQUENCE</scope>
    <source>
        <strain evidence="7">ASG 168</strain>
    </source>
</reference>
<evidence type="ECO:0000256" key="3">
    <source>
        <dbReference type="ARBA" id="ARBA00023002"/>
    </source>
</evidence>
<dbReference type="PROSITE" id="PS00198">
    <property type="entry name" value="4FE4S_FER_1"/>
    <property type="match status" value="1"/>
</dbReference>
<protein>
    <submittedName>
        <fullName evidence="7">(Fe-S)-binding protein</fullName>
    </submittedName>
</protein>
<sequence length="415" mass="46472">MTDTEPGTSTGNGHEPVTMEFLADWRNAAYNCFSSGHKFCREVCPVMQVTRNESWTPTAFHANVVAMEQGELTVEDVAEDYVNCTQCGACELRCPNTLFTGDFYRFRTRTVDLVKQMRALAVDNGVHQPGYQRWNELTDERTHEPVLGEVPVSQDRVRDWAEGLDLPIGGETILFVDCEAAFYRTSVPRAVAQLLQRAGYEFGLMREQWCCGGPAAEMGYRDQSRRFAEHNLADWRASGVKRVLVLDPHDYITFTEDYPGYFGDDFDIEIVLVVELLARFLAEGRLTPTVPVERTITYHDPCRLNKRKGIWQEPRQILRAIPGLTFHDVDRVTQWSYCSGGGGGLPVEKPELTARISASRVDKAAELEVDTLVSACPWSERPLSEAGEARAIDVVDIHELLAESVGIEVGGSTGR</sequence>
<proteinExistence type="predicted"/>
<dbReference type="GO" id="GO:0051539">
    <property type="term" value="F:4 iron, 4 sulfur cluster binding"/>
    <property type="evidence" value="ECO:0007669"/>
    <property type="project" value="UniProtKB-KW"/>
</dbReference>